<evidence type="ECO:0000256" key="3">
    <source>
        <dbReference type="ARBA" id="ARBA00022989"/>
    </source>
</evidence>
<dbReference type="RefSeq" id="WP_245957759.1">
    <property type="nucleotide sequence ID" value="NZ_CP139960.1"/>
</dbReference>
<accession>A0ABZ0W318</accession>
<dbReference type="Pfam" id="PF04357">
    <property type="entry name" value="TamB"/>
    <property type="match status" value="1"/>
</dbReference>
<evidence type="ECO:0000256" key="2">
    <source>
        <dbReference type="ARBA" id="ARBA00022692"/>
    </source>
</evidence>
<evidence type="ECO:0000256" key="5">
    <source>
        <dbReference type="SAM" id="Phobius"/>
    </source>
</evidence>
<evidence type="ECO:0000256" key="1">
    <source>
        <dbReference type="ARBA" id="ARBA00004167"/>
    </source>
</evidence>
<gene>
    <name evidence="7" type="ORF">U0035_17740</name>
</gene>
<dbReference type="Proteomes" id="UP001325680">
    <property type="component" value="Chromosome"/>
</dbReference>
<keyword evidence="3 5" id="KW-1133">Transmembrane helix</keyword>
<name>A0ABZ0W318_9BACT</name>
<dbReference type="EMBL" id="CP139960">
    <property type="protein sequence ID" value="WQD37516.1"/>
    <property type="molecule type" value="Genomic_DNA"/>
</dbReference>
<evidence type="ECO:0000259" key="6">
    <source>
        <dbReference type="Pfam" id="PF04357"/>
    </source>
</evidence>
<dbReference type="InterPro" id="IPR008023">
    <property type="entry name" value="DUF748"/>
</dbReference>
<dbReference type="Pfam" id="PF05359">
    <property type="entry name" value="DUF748"/>
    <property type="match status" value="1"/>
</dbReference>
<evidence type="ECO:0000313" key="7">
    <source>
        <dbReference type="EMBL" id="WQD37516.1"/>
    </source>
</evidence>
<reference evidence="7 8" key="1">
    <citation type="submission" date="2023-12" db="EMBL/GenBank/DDBJ databases">
        <title>Genome sequencing and assembly of bacterial species from a model synthetic community.</title>
        <authorList>
            <person name="Hogle S.L."/>
        </authorList>
    </citation>
    <scope>NUCLEOTIDE SEQUENCE [LARGE SCALE GENOMIC DNA]</scope>
    <source>
        <strain evidence="7 8">HAMBI_3031</strain>
    </source>
</reference>
<keyword evidence="4 5" id="KW-0472">Membrane</keyword>
<evidence type="ECO:0000313" key="8">
    <source>
        <dbReference type="Proteomes" id="UP001325680"/>
    </source>
</evidence>
<protein>
    <submittedName>
        <fullName evidence="7">Translocation/assembly module TamB domain-containing protein</fullName>
    </submittedName>
</protein>
<comment type="subcellular location">
    <subcellularLocation>
        <location evidence="1">Membrane</location>
        <topology evidence="1">Single-pass membrane protein</topology>
    </subcellularLocation>
</comment>
<dbReference type="InterPro" id="IPR007452">
    <property type="entry name" value="TamB_C"/>
</dbReference>
<evidence type="ECO:0000256" key="4">
    <source>
        <dbReference type="ARBA" id="ARBA00023136"/>
    </source>
</evidence>
<keyword evidence="2 5" id="KW-0812">Transmembrane</keyword>
<feature type="domain" description="Translocation and assembly module TamB C-terminal" evidence="6">
    <location>
        <begin position="1181"/>
        <end position="1621"/>
    </location>
</feature>
<organism evidence="7 8">
    <name type="scientific">Niabella yanshanensis</name>
    <dbReference type="NCBI Taxonomy" id="577386"/>
    <lineage>
        <taxon>Bacteria</taxon>
        <taxon>Pseudomonadati</taxon>
        <taxon>Bacteroidota</taxon>
        <taxon>Chitinophagia</taxon>
        <taxon>Chitinophagales</taxon>
        <taxon>Chitinophagaceae</taxon>
        <taxon>Niabella</taxon>
    </lineage>
</organism>
<feature type="transmembrane region" description="Helical" evidence="5">
    <location>
        <begin position="12"/>
        <end position="35"/>
    </location>
</feature>
<keyword evidence="8" id="KW-1185">Reference proteome</keyword>
<proteinExistence type="predicted"/>
<sequence length="1676" mass="185123">MSSVARKVLKIILWVIASVIMLVILVAISLTIPAVQNFVKDKVVSYLKTKTGTEISLERIRINFPTGLQLDQFYVQDLKKDTLLYAGRLAVQLDMIGLIRSRIAVSNIELDNVNANLTRVNPDTSFNYQFLVDAFVSAEKEPETPKDSTAPLQLKLDKITFNDIRIKFRDDVVGNDAGVSLGRLSARVDKFDLEQMHYVLDKLELANTRLQYFQNKPLTVLQQKADAAIDSTEKESGGRLPLIEVKNFAFSDIDLKYDDRLSDTRAFALLKTFNFNDLLIDLTHGRYQTSNGELSNSVIDFAYRPTPSNEAAIEEAADSAQESSFSLYLNRIILSNNHIKYDNLAAPRENGVMDFNHLNIKNLGISGENIAIDSAGIKATVNGGKLADTSGFVLNDLRGKIIYDDKQISVEDLLVKTPHTYIDNNSLVTYTSQDDLSKHPERVDMNIQFRKSVLGLADAAYFVSSVPATYRNQQLNLAALIRGRLNDIDINQLQLSGLKNTNIDIKGTIKGLPKVDNTLFNINIAKFTTSRSDLNALLPKGTLPTSIELPNQIAANGKFAGSISKFATNLSVRTDMGSAKVNAAMGGSSKNPSYKAIVELNQFNVGRLLKRTDVGTISLFLDVAGTGTSAQTANASVKGTIYSAYYNKYNYRDIQLDGRYAKQALQLQASSPDSNAHFDINTNVNIAGKYPSLKGTIDLKNIDLQKLNFATSEFKIAGLTTLDFPTVDPDYLNGTANVASLQVAMDGRIINLDTIYLNALSTATENNLTLISDIVNADLSGKYQLTQIGQAFTNEIHKYYAFAPVKKTDPQKMRFNIMIHNSKLLKEFVPSLYTFAPSSLNGILDTEADSLLVNASFPHIVYDSFDVKNTTLNVSNINDSSKLAYTLDIKSVESPAVKLYNSSINGAAANNILGVNVFLRDSKNQDKYMIGGNFKADNQTYQFSLDPQKLLLNYDRWQVAQDNLIQYGEAGIYVRNFSISNNGQSLSVNSASTAANSPVKVNFQNFMLETLTRYAEQDTALVGGTLNGTVDVKNIQDSPAFEADLTINKLRYQKDQLGDVKILADNYTKDAFKVDVALTGVHDVKVGGYYYTSDKGSLDMTVSINRFDLKFIESLSSGQIKNGSGTLTGQLTAKGPLTAPKVLGNLAFKNAGLNVAQLNSYFRLNDENISFVSNGIRFNNFTLRDSANQAFTVNGLIKTTNYQDFGFDLKLRANNFMALNSTSQDNELFYGKVFLTLNANVGGDLNKPEVTGSLRINKDTRFFFAIPDSDPDIVSQEGVVEFVDMDAPPNNGREALDVDSLTRSKLKGLNVSMDLITEKEAEITVVVDPANGDALLVKGEAELNLTMDPSGKIAMTGRYLVSGGNYNLSIGGLAKRKFELQQGSYIQWTGAPTEANVDLTAVYNVNTAPIDLIADQLSGLDQSTQTRARQKLPFMVYLKMTEQLLKPKINFEIALPENERNAIDGIVNARLMQVNSNPSELNKQVFAVLALNRFISENPFESLAGGASPEMLARQSVSRLLTQQLNNLASDLIKGVDVAFDLTSQDDFSTGTQQTRTDLNVALSKRLLNDRLTITVGSDFALEGARTQNNNGANIAGNVNIEYALSRDGRYRLRAYRRNQSTLVVEGQIIETGLGFVMVVDYNRFNEIFRSFKSEEKLRKEREARRQQREQQQQQP</sequence>